<dbReference type="Proteomes" id="UP000238823">
    <property type="component" value="Unassembled WGS sequence"/>
</dbReference>
<dbReference type="Gene3D" id="3.40.228.10">
    <property type="entry name" value="Dimethylsulfoxide Reductase, domain 2"/>
    <property type="match status" value="1"/>
</dbReference>
<dbReference type="PROSITE" id="PS51669">
    <property type="entry name" value="4FE4S_MOW_BIS_MGD"/>
    <property type="match status" value="1"/>
</dbReference>
<dbReference type="PANTHER" id="PTHR43742:SF6">
    <property type="entry name" value="OXIDOREDUCTASE YYAE-RELATED"/>
    <property type="match status" value="1"/>
</dbReference>
<dbReference type="GO" id="GO:0016491">
    <property type="term" value="F:oxidoreductase activity"/>
    <property type="evidence" value="ECO:0007669"/>
    <property type="project" value="InterPro"/>
</dbReference>
<keyword evidence="2" id="KW-0479">Metal-binding</keyword>
<evidence type="ECO:0000313" key="6">
    <source>
        <dbReference type="EMBL" id="PRQ09055.1"/>
    </source>
</evidence>
<dbReference type="Gene3D" id="3.40.50.740">
    <property type="match status" value="1"/>
</dbReference>
<evidence type="ECO:0000256" key="1">
    <source>
        <dbReference type="ARBA" id="ARBA00010312"/>
    </source>
</evidence>
<dbReference type="GO" id="GO:0046872">
    <property type="term" value="F:metal ion binding"/>
    <property type="evidence" value="ECO:0007669"/>
    <property type="project" value="UniProtKB-KW"/>
</dbReference>
<evidence type="ECO:0000256" key="4">
    <source>
        <dbReference type="ARBA" id="ARBA00023014"/>
    </source>
</evidence>
<gene>
    <name evidence="6" type="primary">psrA_1</name>
    <name evidence="6" type="ORF">ENSA7_10450</name>
</gene>
<dbReference type="Pfam" id="PF01568">
    <property type="entry name" value="Molydop_binding"/>
    <property type="match status" value="1"/>
</dbReference>
<organism evidence="6 7">
    <name type="scientific">Enhygromyxa salina</name>
    <dbReference type="NCBI Taxonomy" id="215803"/>
    <lineage>
        <taxon>Bacteria</taxon>
        <taxon>Pseudomonadati</taxon>
        <taxon>Myxococcota</taxon>
        <taxon>Polyangia</taxon>
        <taxon>Nannocystales</taxon>
        <taxon>Nannocystaceae</taxon>
        <taxon>Enhygromyxa</taxon>
    </lineage>
</organism>
<dbReference type="Pfam" id="PF00384">
    <property type="entry name" value="Molybdopterin"/>
    <property type="match status" value="1"/>
</dbReference>
<dbReference type="RefSeq" id="WP_181233197.1">
    <property type="nucleotide sequence ID" value="NZ_PVNL01000030.1"/>
</dbReference>
<evidence type="ECO:0000256" key="3">
    <source>
        <dbReference type="ARBA" id="ARBA00023004"/>
    </source>
</evidence>
<feature type="domain" description="4Fe-4S Mo/W bis-MGD-type" evidence="5">
    <location>
        <begin position="4"/>
        <end position="64"/>
    </location>
</feature>
<dbReference type="SUPFAM" id="SSF53706">
    <property type="entry name" value="Formate dehydrogenase/DMSO reductase, domains 1-3"/>
    <property type="match status" value="1"/>
</dbReference>
<proteinExistence type="inferred from homology"/>
<protein>
    <submittedName>
        <fullName evidence="6">Polysulfide reductase chain A</fullName>
    </submittedName>
</protein>
<dbReference type="AlphaFoldDB" id="A0A2S9YVC4"/>
<dbReference type="PANTHER" id="PTHR43742">
    <property type="entry name" value="TRIMETHYLAMINE-N-OXIDE REDUCTASE"/>
    <property type="match status" value="1"/>
</dbReference>
<accession>A0A2S9YVC4</accession>
<dbReference type="InterPro" id="IPR006963">
    <property type="entry name" value="Mopterin_OxRdtase_4Fe-4S_dom"/>
</dbReference>
<keyword evidence="3" id="KW-0408">Iron</keyword>
<dbReference type="Gene3D" id="2.20.25.90">
    <property type="entry name" value="ADC-like domains"/>
    <property type="match status" value="1"/>
</dbReference>
<evidence type="ECO:0000259" key="5">
    <source>
        <dbReference type="PROSITE" id="PS51669"/>
    </source>
</evidence>
<dbReference type="InterPro" id="IPR009010">
    <property type="entry name" value="Asp_de-COase-like_dom_sf"/>
</dbReference>
<reference evidence="6 7" key="1">
    <citation type="submission" date="2018-03" db="EMBL/GenBank/DDBJ databases">
        <title>Draft Genome Sequences of the Obligatory Marine Myxobacteria Enhygromyxa salina SWB007.</title>
        <authorList>
            <person name="Poehlein A."/>
            <person name="Moghaddam J.A."/>
            <person name="Harms H."/>
            <person name="Alanjari M."/>
            <person name="Koenig G.M."/>
            <person name="Daniel R."/>
            <person name="Schaeberle T.F."/>
        </authorList>
    </citation>
    <scope>NUCLEOTIDE SEQUENCE [LARGE SCALE GENOMIC DNA]</scope>
    <source>
        <strain evidence="6 7">SWB007</strain>
    </source>
</reference>
<dbReference type="Gene3D" id="2.40.40.20">
    <property type="match status" value="1"/>
</dbReference>
<dbReference type="SUPFAM" id="SSF50692">
    <property type="entry name" value="ADC-like"/>
    <property type="match status" value="1"/>
</dbReference>
<dbReference type="InterPro" id="IPR006657">
    <property type="entry name" value="MoPterin_dinucl-bd_dom"/>
</dbReference>
<sequence>MTTDQTHHTFCRICEALCGLEVSTEGHGADRRITKIRPDPQHVATDGFSCVKGLKQYKLYDSPDRLLYPLARGPNGDYARASWDQATTGIGAKLAQLRRDHGPDSIAMYVGTAAGFGVLHPAFASGFMTAIGSGSLYASATQDCANKFAVARHIYGFPFTQPFPDLEHTRCLIVVGANPAVSKWSFLQVSNPVKRLRELEARGTKLVFVDPRKTESAKAAGEHVFIRPNTDPFFYLSFLHEVLARGGVARERVAAHMRGFEALDALAAPWAPERTAAVTKIPAAKLRELVAAYLQADGAALYSSTGVNMGSHGSIGFWLQEVINAITGNLDRRGGTLVGRGIVDFPKFGVKHGVLMRDDRSRIGNIGAVNDAFPGGVLADEILTPGPKQVRALVVTGGNPLLTMANAGRLREAFEQLELLVCLDIFQGETASLAHWVLPCTSPMQRPDLPFIFPLLLGMQSKPYLQATREVIPPQGEQRDEATIYLDLCRAAGVNLFGSRVAQRMLELGKWRWSSKHPDRQPALPQELLLDVLLRVSGQGGFAKLLAHPHGRAREPHVADDFLGQRVLTPDGKLDLCPGPMLAAAQQLEDHFERERRDAHRLKLITKRQISTHNSWTHNLQDFVPTDSNHLYVHPQDAARLGLSEGDYADVRTQTAVVRVPVRLLADLMPGAVALPHGWGHQHARGLSVASATRGVNVNLLAADGAEQLEQVSGMAHLTGFVVDVTPAAGPFDPTRWSGIGVDDPAGAVAG</sequence>
<dbReference type="Pfam" id="PF04879">
    <property type="entry name" value="Molybdop_Fe4S4"/>
    <property type="match status" value="1"/>
</dbReference>
<dbReference type="InterPro" id="IPR006656">
    <property type="entry name" value="Mopterin_OxRdtase"/>
</dbReference>
<keyword evidence="4" id="KW-0411">Iron-sulfur</keyword>
<comment type="caution">
    <text evidence="6">The sequence shown here is derived from an EMBL/GenBank/DDBJ whole genome shotgun (WGS) entry which is preliminary data.</text>
</comment>
<evidence type="ECO:0000313" key="7">
    <source>
        <dbReference type="Proteomes" id="UP000238823"/>
    </source>
</evidence>
<dbReference type="InterPro" id="IPR050612">
    <property type="entry name" value="Prok_Mopterin_Oxidored"/>
</dbReference>
<dbReference type="GO" id="GO:0051536">
    <property type="term" value="F:iron-sulfur cluster binding"/>
    <property type="evidence" value="ECO:0007669"/>
    <property type="project" value="UniProtKB-KW"/>
</dbReference>
<dbReference type="GO" id="GO:0043546">
    <property type="term" value="F:molybdopterin cofactor binding"/>
    <property type="evidence" value="ECO:0007669"/>
    <property type="project" value="InterPro"/>
</dbReference>
<dbReference type="SMART" id="SM00926">
    <property type="entry name" value="Molybdop_Fe4S4"/>
    <property type="match status" value="1"/>
</dbReference>
<comment type="similarity">
    <text evidence="1">Belongs to the prokaryotic molybdopterin-containing oxidoreductase family.</text>
</comment>
<evidence type="ECO:0000256" key="2">
    <source>
        <dbReference type="ARBA" id="ARBA00022723"/>
    </source>
</evidence>
<dbReference type="EMBL" id="PVNL01000030">
    <property type="protein sequence ID" value="PRQ09055.1"/>
    <property type="molecule type" value="Genomic_DNA"/>
</dbReference>
<name>A0A2S9YVC4_9BACT</name>